<keyword evidence="4 6" id="KW-1133">Transmembrane helix</keyword>
<dbReference type="AlphaFoldDB" id="A0A432V005"/>
<feature type="transmembrane region" description="Helical" evidence="6">
    <location>
        <begin position="98"/>
        <end position="125"/>
    </location>
</feature>
<feature type="transmembrane region" description="Helical" evidence="6">
    <location>
        <begin position="21"/>
        <end position="39"/>
    </location>
</feature>
<evidence type="ECO:0000256" key="4">
    <source>
        <dbReference type="ARBA" id="ARBA00022989"/>
    </source>
</evidence>
<keyword evidence="3 6" id="KW-0812">Transmembrane</keyword>
<evidence type="ECO:0000256" key="6">
    <source>
        <dbReference type="SAM" id="Phobius"/>
    </source>
</evidence>
<feature type="transmembrane region" description="Helical" evidence="6">
    <location>
        <begin position="45"/>
        <end position="66"/>
    </location>
</feature>
<dbReference type="GO" id="GO:0020037">
    <property type="term" value="F:heme binding"/>
    <property type="evidence" value="ECO:0007669"/>
    <property type="project" value="TreeGrafter"/>
</dbReference>
<keyword evidence="5 6" id="KW-0472">Membrane</keyword>
<dbReference type="InterPro" id="IPR016174">
    <property type="entry name" value="Di-haem_cyt_TM"/>
</dbReference>
<evidence type="ECO:0000313" key="9">
    <source>
        <dbReference type="Proteomes" id="UP000281647"/>
    </source>
</evidence>
<dbReference type="EMBL" id="RKST01000046">
    <property type="protein sequence ID" value="RUM95382.1"/>
    <property type="molecule type" value="Genomic_DNA"/>
</dbReference>
<dbReference type="GO" id="GO:0009055">
    <property type="term" value="F:electron transfer activity"/>
    <property type="evidence" value="ECO:0007669"/>
    <property type="project" value="InterPro"/>
</dbReference>
<proteinExistence type="predicted"/>
<dbReference type="Proteomes" id="UP000281647">
    <property type="component" value="Unassembled WGS sequence"/>
</dbReference>
<evidence type="ECO:0000256" key="2">
    <source>
        <dbReference type="ARBA" id="ARBA00022475"/>
    </source>
</evidence>
<protein>
    <submittedName>
        <fullName evidence="8">Cytochrome B</fullName>
    </submittedName>
</protein>
<dbReference type="SUPFAM" id="SSF81342">
    <property type="entry name" value="Transmembrane di-heme cytochromes"/>
    <property type="match status" value="1"/>
</dbReference>
<evidence type="ECO:0000259" key="7">
    <source>
        <dbReference type="Pfam" id="PF01292"/>
    </source>
</evidence>
<keyword evidence="9" id="KW-1185">Reference proteome</keyword>
<evidence type="ECO:0000256" key="3">
    <source>
        <dbReference type="ARBA" id="ARBA00022692"/>
    </source>
</evidence>
<reference evidence="8 9" key="1">
    <citation type="submission" date="2018-11" db="EMBL/GenBank/DDBJ databases">
        <title>Pseudaminobacter arsenicus sp. nov., an arsenic-resistant bacterium isolated from arsenic-rich aquifers.</title>
        <authorList>
            <person name="Mu Y."/>
        </authorList>
    </citation>
    <scope>NUCLEOTIDE SEQUENCE [LARGE SCALE GENOMIC DNA]</scope>
    <source>
        <strain evidence="8 9">CB3</strain>
    </source>
</reference>
<dbReference type="Pfam" id="PF01292">
    <property type="entry name" value="Ni_hydr_CYTB"/>
    <property type="match status" value="1"/>
</dbReference>
<organism evidence="8 9">
    <name type="scientific">Borborobacter arsenicus</name>
    <dbReference type="NCBI Taxonomy" id="1851146"/>
    <lineage>
        <taxon>Bacteria</taxon>
        <taxon>Pseudomonadati</taxon>
        <taxon>Pseudomonadota</taxon>
        <taxon>Alphaproteobacteria</taxon>
        <taxon>Hyphomicrobiales</taxon>
        <taxon>Phyllobacteriaceae</taxon>
        <taxon>Borborobacter</taxon>
    </lineage>
</organism>
<dbReference type="GO" id="GO:0022904">
    <property type="term" value="P:respiratory electron transport chain"/>
    <property type="evidence" value="ECO:0007669"/>
    <property type="project" value="InterPro"/>
</dbReference>
<name>A0A432V005_9HYPH</name>
<gene>
    <name evidence="8" type="ORF">EET67_23640</name>
</gene>
<dbReference type="PANTHER" id="PTHR30485">
    <property type="entry name" value="NI/FE-HYDROGENASE 1 B-TYPE CYTOCHROME SUBUNIT"/>
    <property type="match status" value="1"/>
</dbReference>
<dbReference type="GO" id="GO:0005886">
    <property type="term" value="C:plasma membrane"/>
    <property type="evidence" value="ECO:0007669"/>
    <property type="project" value="UniProtKB-SubCell"/>
</dbReference>
<evidence type="ECO:0000313" key="8">
    <source>
        <dbReference type="EMBL" id="RUM95382.1"/>
    </source>
</evidence>
<dbReference type="OrthoDB" id="196472at2"/>
<dbReference type="PANTHER" id="PTHR30485:SF2">
    <property type="entry name" value="BLL0597 PROTEIN"/>
    <property type="match status" value="1"/>
</dbReference>
<comment type="subcellular location">
    <subcellularLocation>
        <location evidence="1">Cell membrane</location>
        <topology evidence="1">Multi-pass membrane protein</topology>
    </subcellularLocation>
</comment>
<feature type="domain" description="Cytochrome b561 bacterial/Ni-hydrogenase" evidence="7">
    <location>
        <begin position="17"/>
        <end position="208"/>
    </location>
</feature>
<evidence type="ECO:0000256" key="5">
    <source>
        <dbReference type="ARBA" id="ARBA00023136"/>
    </source>
</evidence>
<comment type="caution">
    <text evidence="8">The sequence shown here is derived from an EMBL/GenBank/DDBJ whole genome shotgun (WGS) entry which is preliminary data.</text>
</comment>
<feature type="transmembrane region" description="Helical" evidence="6">
    <location>
        <begin position="174"/>
        <end position="196"/>
    </location>
</feature>
<dbReference type="InterPro" id="IPR011577">
    <property type="entry name" value="Cyt_b561_bac/Ni-Hgenase"/>
</dbReference>
<evidence type="ECO:0000256" key="1">
    <source>
        <dbReference type="ARBA" id="ARBA00004651"/>
    </source>
</evidence>
<keyword evidence="2" id="KW-1003">Cell membrane</keyword>
<sequence>MSHFHRGVDCMRAGIQVWDPFVRIAHWTVALGFFVAYLTEDVMTVHVWAGYVVGALILARVAWGFVGSRHARFSDFATDPMTATRYLRDLMRARAKRYIGHSPAGGVMVIALLVFLAATVVTGLVRYAEEERAGPLAPLYAQISAFGGPQTFDGEENRVERRRGESALGEAHEVIANITLGLVVFHILGVLLASFVHHENLAKAMITGRKRVD</sequence>
<dbReference type="Gene3D" id="1.20.950.20">
    <property type="entry name" value="Transmembrane di-heme cytochromes, Chain C"/>
    <property type="match status" value="1"/>
</dbReference>
<dbReference type="InterPro" id="IPR051542">
    <property type="entry name" value="Hydrogenase_cytochrome"/>
</dbReference>
<accession>A0A432V005</accession>